<feature type="compositionally biased region" description="Acidic residues" evidence="1">
    <location>
        <begin position="91"/>
        <end position="100"/>
    </location>
</feature>
<reference evidence="2 3" key="1">
    <citation type="journal article" date="2015" name="Biotechnol. Biofuels">
        <title>Enhanced degradation of softwood versus hardwood by the white-rot fungus Pycnoporus coccineus.</title>
        <authorList>
            <person name="Couturier M."/>
            <person name="Navarro D."/>
            <person name="Chevret D."/>
            <person name="Henrissat B."/>
            <person name="Piumi F."/>
            <person name="Ruiz-Duenas F.J."/>
            <person name="Martinez A.T."/>
            <person name="Grigoriev I.V."/>
            <person name="Riley R."/>
            <person name="Lipzen A."/>
            <person name="Berrin J.G."/>
            <person name="Master E.R."/>
            <person name="Rosso M.N."/>
        </authorList>
    </citation>
    <scope>NUCLEOTIDE SEQUENCE [LARGE SCALE GENOMIC DNA]</scope>
    <source>
        <strain evidence="2 3">BRFM310</strain>
    </source>
</reference>
<gene>
    <name evidence="2" type="ORF">PYCCODRAFT_1461726</name>
</gene>
<dbReference type="EMBL" id="KZ084146">
    <property type="protein sequence ID" value="OSC97801.1"/>
    <property type="molecule type" value="Genomic_DNA"/>
</dbReference>
<feature type="compositionally biased region" description="Low complexity" evidence="1">
    <location>
        <begin position="164"/>
        <end position="181"/>
    </location>
</feature>
<sequence length="264" mass="28648">MPIVAHSSVRAFDFSVYSPQSSVYSDSPYTSPVEATHPHTFLLHPDGDPPSASHYDGSLLHTPDLLSDTSPSVRRGTEQANRTWSGNLFGGDEEEDPDADGEFEDEELFGDHIPTGYTGNVVAHRQGNGLDAYSGLAEPTSDRHILRLAPGGRDRERAPAGRVRPALPQAPRLTPLRLPPAFYDDDEDEDEDDDKDSLVTPGVDDQYDNEGDFFFSSYRERSRVASGENPAIAHGDLGGLAPLVEIGALQSLPELDAFDSLSIS</sequence>
<keyword evidence="3" id="KW-1185">Reference proteome</keyword>
<evidence type="ECO:0000256" key="1">
    <source>
        <dbReference type="SAM" id="MobiDB-lite"/>
    </source>
</evidence>
<feature type="region of interest" description="Disordered" evidence="1">
    <location>
        <begin position="46"/>
        <end position="100"/>
    </location>
</feature>
<feature type="compositionally biased region" description="Acidic residues" evidence="1">
    <location>
        <begin position="183"/>
        <end position="195"/>
    </location>
</feature>
<dbReference type="OrthoDB" id="2757290at2759"/>
<feature type="region of interest" description="Disordered" evidence="1">
    <location>
        <begin position="150"/>
        <end position="205"/>
    </location>
</feature>
<evidence type="ECO:0000313" key="3">
    <source>
        <dbReference type="Proteomes" id="UP000193067"/>
    </source>
</evidence>
<protein>
    <submittedName>
        <fullName evidence="2">Uncharacterized protein</fullName>
    </submittedName>
</protein>
<proteinExistence type="predicted"/>
<dbReference type="STRING" id="1353009.A0A1Y2ID25"/>
<name>A0A1Y2ID25_TRAC3</name>
<organism evidence="2 3">
    <name type="scientific">Trametes coccinea (strain BRFM310)</name>
    <name type="common">Pycnoporus coccineus</name>
    <dbReference type="NCBI Taxonomy" id="1353009"/>
    <lineage>
        <taxon>Eukaryota</taxon>
        <taxon>Fungi</taxon>
        <taxon>Dikarya</taxon>
        <taxon>Basidiomycota</taxon>
        <taxon>Agaricomycotina</taxon>
        <taxon>Agaricomycetes</taxon>
        <taxon>Polyporales</taxon>
        <taxon>Polyporaceae</taxon>
        <taxon>Trametes</taxon>
    </lineage>
</organism>
<dbReference type="Proteomes" id="UP000193067">
    <property type="component" value="Unassembled WGS sequence"/>
</dbReference>
<dbReference type="AlphaFoldDB" id="A0A1Y2ID25"/>
<feature type="compositionally biased region" description="Polar residues" evidence="1">
    <location>
        <begin position="67"/>
        <end position="86"/>
    </location>
</feature>
<accession>A0A1Y2ID25</accession>
<evidence type="ECO:0000313" key="2">
    <source>
        <dbReference type="EMBL" id="OSC97801.1"/>
    </source>
</evidence>